<feature type="non-terminal residue" evidence="2">
    <location>
        <position position="1"/>
    </location>
</feature>
<dbReference type="InterPro" id="IPR011042">
    <property type="entry name" value="6-blade_b-propeller_TolB-like"/>
</dbReference>
<proteinExistence type="inferred from homology"/>
<accession>X1SCE2</accession>
<dbReference type="SUPFAM" id="SSF69304">
    <property type="entry name" value="Tricorn protease N-terminal domain"/>
    <property type="match status" value="1"/>
</dbReference>
<dbReference type="Pfam" id="PF07676">
    <property type="entry name" value="PD40"/>
    <property type="match status" value="2"/>
</dbReference>
<feature type="non-terminal residue" evidence="2">
    <location>
        <position position="249"/>
    </location>
</feature>
<evidence type="ECO:0000256" key="1">
    <source>
        <dbReference type="ARBA" id="ARBA00009820"/>
    </source>
</evidence>
<reference evidence="2" key="1">
    <citation type="journal article" date="2014" name="Front. Microbiol.">
        <title>High frequency of phylogenetically diverse reductive dehalogenase-homologous genes in deep subseafloor sedimentary metagenomes.</title>
        <authorList>
            <person name="Kawai M."/>
            <person name="Futagami T."/>
            <person name="Toyoda A."/>
            <person name="Takaki Y."/>
            <person name="Nishi S."/>
            <person name="Hori S."/>
            <person name="Arai W."/>
            <person name="Tsubouchi T."/>
            <person name="Morono Y."/>
            <person name="Uchiyama I."/>
            <person name="Ito T."/>
            <person name="Fujiyama A."/>
            <person name="Inagaki F."/>
            <person name="Takami H."/>
        </authorList>
    </citation>
    <scope>NUCLEOTIDE SEQUENCE</scope>
    <source>
        <strain evidence="2">Expedition CK06-06</strain>
    </source>
</reference>
<evidence type="ECO:0000313" key="2">
    <source>
        <dbReference type="EMBL" id="GAI76791.1"/>
    </source>
</evidence>
<dbReference type="AlphaFoldDB" id="X1SCE2"/>
<comment type="caution">
    <text evidence="2">The sequence shown here is derived from an EMBL/GenBank/DDBJ whole genome shotgun (WGS) entry which is preliminary data.</text>
</comment>
<sequence>RPEFALVLGGLIGLALLLWGCSEEYEIVSSKTPQLIFDEINAEHPVWSPLGDTIVFSGWNGYGEDLWTIDPQGGNLSLLLSGEEVDPPAYALHPYDYSDDGYLLFTGGVYEVYYLFPGGNEPVYLFPGSYPTVKGKLDDIYNIAYRISEGDDSIYLSDIHGSEPQLVVEGDRIRGIDWSPDGTMLTYIRGIHLGQSDWDYELCVYDFTTQSEQVIYDSDYYPIKPRWSPDGTLIAFADLYYPEPGYDYP</sequence>
<name>X1SCE2_9ZZZZ</name>
<comment type="similarity">
    <text evidence="1">Belongs to the TolB family.</text>
</comment>
<organism evidence="2">
    <name type="scientific">marine sediment metagenome</name>
    <dbReference type="NCBI Taxonomy" id="412755"/>
    <lineage>
        <taxon>unclassified sequences</taxon>
        <taxon>metagenomes</taxon>
        <taxon>ecological metagenomes</taxon>
    </lineage>
</organism>
<dbReference type="PANTHER" id="PTHR36842:SF1">
    <property type="entry name" value="PROTEIN TOLB"/>
    <property type="match status" value="1"/>
</dbReference>
<dbReference type="EMBL" id="BARW01005220">
    <property type="protein sequence ID" value="GAI76791.1"/>
    <property type="molecule type" value="Genomic_DNA"/>
</dbReference>
<gene>
    <name evidence="2" type="ORF">S12H4_11556</name>
</gene>
<dbReference type="Gene3D" id="2.120.10.30">
    <property type="entry name" value="TolB, C-terminal domain"/>
    <property type="match status" value="2"/>
</dbReference>
<evidence type="ECO:0008006" key="3">
    <source>
        <dbReference type="Google" id="ProtNLM"/>
    </source>
</evidence>
<dbReference type="PANTHER" id="PTHR36842">
    <property type="entry name" value="PROTEIN TOLB HOMOLOG"/>
    <property type="match status" value="1"/>
</dbReference>
<dbReference type="InterPro" id="IPR011659">
    <property type="entry name" value="WD40"/>
</dbReference>
<protein>
    <recommendedName>
        <fullName evidence="3">Dipeptidylpeptidase IV N-terminal domain-containing protein</fullName>
    </recommendedName>
</protein>